<comment type="caution">
    <text evidence="3">The sequence shown here is derived from an EMBL/GenBank/DDBJ whole genome shotgun (WGS) entry which is preliminary data.</text>
</comment>
<dbReference type="Pfam" id="PF05327">
    <property type="entry name" value="RRN3"/>
    <property type="match status" value="2"/>
</dbReference>
<feature type="region of interest" description="Disordered" evidence="2">
    <location>
        <begin position="274"/>
        <end position="300"/>
    </location>
</feature>
<evidence type="ECO:0000256" key="1">
    <source>
        <dbReference type="ARBA" id="ARBA00010098"/>
    </source>
</evidence>
<dbReference type="Proteomes" id="UP000676336">
    <property type="component" value="Unassembled WGS sequence"/>
</dbReference>
<dbReference type="GO" id="GO:0005634">
    <property type="term" value="C:nucleus"/>
    <property type="evidence" value="ECO:0007669"/>
    <property type="project" value="TreeGrafter"/>
</dbReference>
<dbReference type="PANTHER" id="PTHR12790:SF0">
    <property type="entry name" value="RNA POLYMERASE I-SPECIFIC TRANSCRIPTION INITIATION FACTOR RRN3-RELATED"/>
    <property type="match status" value="1"/>
</dbReference>
<evidence type="ECO:0000313" key="3">
    <source>
        <dbReference type="EMBL" id="CAF3903649.1"/>
    </source>
</evidence>
<feature type="compositionally biased region" description="Acidic residues" evidence="2">
    <location>
        <begin position="236"/>
        <end position="245"/>
    </location>
</feature>
<feature type="compositionally biased region" description="Polar residues" evidence="2">
    <location>
        <begin position="274"/>
        <end position="283"/>
    </location>
</feature>
<feature type="region of interest" description="Disordered" evidence="2">
    <location>
        <begin position="225"/>
        <end position="245"/>
    </location>
</feature>
<protein>
    <submittedName>
        <fullName evidence="3">Uncharacterized protein</fullName>
    </submittedName>
</protein>
<gene>
    <name evidence="3" type="ORF">SMN809_LOCUS6772</name>
</gene>
<evidence type="ECO:0000256" key="2">
    <source>
        <dbReference type="SAM" id="MobiDB-lite"/>
    </source>
</evidence>
<reference evidence="3" key="1">
    <citation type="submission" date="2021-02" db="EMBL/GenBank/DDBJ databases">
        <authorList>
            <person name="Nowell W R."/>
        </authorList>
    </citation>
    <scope>NUCLEOTIDE SEQUENCE</scope>
</reference>
<dbReference type="GO" id="GO:0006361">
    <property type="term" value="P:transcription initiation at RNA polymerase I promoter"/>
    <property type="evidence" value="ECO:0007669"/>
    <property type="project" value="InterPro"/>
</dbReference>
<dbReference type="InterPro" id="IPR007991">
    <property type="entry name" value="RNA_pol_I_trans_ini_fac_RRN3"/>
</dbReference>
<proteinExistence type="inferred from homology"/>
<comment type="similarity">
    <text evidence="1">Belongs to the RRN3 family.</text>
</comment>
<dbReference type="GO" id="GO:0001042">
    <property type="term" value="F:RNA polymerase I core binding"/>
    <property type="evidence" value="ECO:0007669"/>
    <property type="project" value="TreeGrafter"/>
</dbReference>
<dbReference type="EMBL" id="CAJOBI010001873">
    <property type="protein sequence ID" value="CAF3903649.1"/>
    <property type="molecule type" value="Genomic_DNA"/>
</dbReference>
<evidence type="ECO:0000313" key="4">
    <source>
        <dbReference type="Proteomes" id="UP000676336"/>
    </source>
</evidence>
<organism evidence="3 4">
    <name type="scientific">Rotaria magnacalcarata</name>
    <dbReference type="NCBI Taxonomy" id="392030"/>
    <lineage>
        <taxon>Eukaryota</taxon>
        <taxon>Metazoa</taxon>
        <taxon>Spiralia</taxon>
        <taxon>Gnathifera</taxon>
        <taxon>Rotifera</taxon>
        <taxon>Eurotatoria</taxon>
        <taxon>Bdelloidea</taxon>
        <taxon>Philodinida</taxon>
        <taxon>Philodinidae</taxon>
        <taxon>Rotaria</taxon>
    </lineage>
</organism>
<name>A0A8S2LK63_9BILA</name>
<dbReference type="GO" id="GO:0001181">
    <property type="term" value="F:RNA polymerase I general transcription initiation factor activity"/>
    <property type="evidence" value="ECO:0007669"/>
    <property type="project" value="InterPro"/>
</dbReference>
<dbReference type="PANTHER" id="PTHR12790">
    <property type="entry name" value="TRANSCRIPTION INITIATION FACTOR IA RRN3"/>
    <property type="match status" value="1"/>
</dbReference>
<accession>A0A8S2LK63</accession>
<sequence>MPFSYLEISANRLPLHDFAHETLQHIVLIVPLASTLLCPIAEQHFPFMTKETNTQIIYVKNLLRSLSYLSIQRLRFLEIILSKLLRSDVHASRQDIIREESSNIEAELVFSLEQLDTNDNNTKGMKHDQADKLDCLMLVMFEYITSTCIENVSFVSVIRNYQIAFCYSIIETNNRYSLPETFATNDNQNGYLPSNILYSYFPFDPYVLKRSLIYIQSLYNDYKDENDDSNMPKDSDDNDQQDIDDSDDVLTSMMMSTTPGSSDSLDHLPMTTISTSFKNSRNPPSVLPFGRSPGFRNAIN</sequence>
<dbReference type="AlphaFoldDB" id="A0A8S2LK63"/>